<dbReference type="Proteomes" id="UP000261560">
    <property type="component" value="Unplaced"/>
</dbReference>
<organism evidence="2 3">
    <name type="scientific">Oryzias melastigma</name>
    <name type="common">Marine medaka</name>
    <dbReference type="NCBI Taxonomy" id="30732"/>
    <lineage>
        <taxon>Eukaryota</taxon>
        <taxon>Metazoa</taxon>
        <taxon>Chordata</taxon>
        <taxon>Craniata</taxon>
        <taxon>Vertebrata</taxon>
        <taxon>Euteleostomi</taxon>
        <taxon>Actinopterygii</taxon>
        <taxon>Neopterygii</taxon>
        <taxon>Teleostei</taxon>
        <taxon>Neoteleostei</taxon>
        <taxon>Acanthomorphata</taxon>
        <taxon>Ovalentaria</taxon>
        <taxon>Atherinomorphae</taxon>
        <taxon>Beloniformes</taxon>
        <taxon>Adrianichthyidae</taxon>
        <taxon>Oryziinae</taxon>
        <taxon>Oryzias</taxon>
    </lineage>
</organism>
<keyword evidence="3" id="KW-1185">Reference proteome</keyword>
<evidence type="ECO:0000313" key="2">
    <source>
        <dbReference type="Ensembl" id="ENSOMEP00000024262.1"/>
    </source>
</evidence>
<evidence type="ECO:0000313" key="3">
    <source>
        <dbReference type="Proteomes" id="UP000261560"/>
    </source>
</evidence>
<keyword evidence="1" id="KW-0812">Transmembrane</keyword>
<dbReference type="PaxDb" id="30732-ENSOMEP00000024262"/>
<accession>A0A3B3D2A2</accession>
<dbReference type="Ensembl" id="ENSOMET00000010117.1">
    <property type="protein sequence ID" value="ENSOMEP00000024262.1"/>
    <property type="gene ID" value="ENSOMEG00000004799.1"/>
</dbReference>
<dbReference type="GO" id="GO:0060147">
    <property type="term" value="P:regulation of post-transcriptional gene silencing"/>
    <property type="evidence" value="ECO:0007669"/>
    <property type="project" value="InterPro"/>
</dbReference>
<dbReference type="PANTHER" id="PTHR16212">
    <property type="entry name" value="FOCADHESIN FAMILY MEMBER"/>
    <property type="match status" value="1"/>
</dbReference>
<dbReference type="PANTHER" id="PTHR16212:SF4">
    <property type="entry name" value="FOCADHESIN"/>
    <property type="match status" value="1"/>
</dbReference>
<evidence type="ECO:0000256" key="1">
    <source>
        <dbReference type="SAM" id="Phobius"/>
    </source>
</evidence>
<reference evidence="2" key="1">
    <citation type="submission" date="2025-08" db="UniProtKB">
        <authorList>
            <consortium name="Ensembl"/>
        </authorList>
    </citation>
    <scope>IDENTIFICATION</scope>
</reference>
<dbReference type="AlphaFoldDB" id="A0A3B3D2A2"/>
<dbReference type="InterPro" id="IPR045163">
    <property type="entry name" value="Focadhesin/RST1"/>
</dbReference>
<protein>
    <submittedName>
        <fullName evidence="2">Uncharacterized protein</fullName>
    </submittedName>
</protein>
<keyword evidence="1" id="KW-0472">Membrane</keyword>
<dbReference type="GeneTree" id="ENSGT00390000004438"/>
<sequence>MTDSLKSRLEFSSPVIQAQVSSCLTSVWLVFCVSFLCLKCAVCQSPAWESLWQQCCSDCAHLRSVCCDAVVLLVEQGHADLQNILNSVLNLLPSASNLQGLLKIIGRLLQMQADQREKEANFTCPYSIRSVRSGCTGHVTSESQDASVLWKMTSTDS</sequence>
<reference evidence="2" key="2">
    <citation type="submission" date="2025-09" db="UniProtKB">
        <authorList>
            <consortium name="Ensembl"/>
        </authorList>
    </citation>
    <scope>IDENTIFICATION</scope>
</reference>
<dbReference type="OMA" id="PQIKCIT"/>
<keyword evidence="1" id="KW-1133">Transmembrane helix</keyword>
<proteinExistence type="predicted"/>
<feature type="transmembrane region" description="Helical" evidence="1">
    <location>
        <begin position="16"/>
        <end position="38"/>
    </location>
</feature>
<dbReference type="STRING" id="30732.ENSOMEP00000024262"/>
<name>A0A3B3D2A2_ORYME</name>